<gene>
    <name evidence="9" type="primary">DEF8</name>
    <name evidence="9" type="ORF">XENOCAPTIV_000093</name>
</gene>
<dbReference type="InterPro" id="IPR025258">
    <property type="entry name" value="RH_dom"/>
</dbReference>
<evidence type="ECO:0000256" key="2">
    <source>
        <dbReference type="ARBA" id="ARBA00022737"/>
    </source>
</evidence>
<dbReference type="SMART" id="SM01175">
    <property type="entry name" value="DUF4206"/>
    <property type="match status" value="1"/>
</dbReference>
<keyword evidence="1" id="KW-0479">Metal-binding</keyword>
<keyword evidence="10" id="KW-1185">Reference proteome</keyword>
<comment type="similarity">
    <text evidence="5">Belongs to the DEF8 family.</text>
</comment>
<dbReference type="Pfam" id="PF13901">
    <property type="entry name" value="RH_dom"/>
    <property type="match status" value="1"/>
</dbReference>
<dbReference type="PANTHER" id="PTHR12326">
    <property type="entry name" value="PLECKSTRIN HOMOLOGY DOMAIN CONTAINING PROTEIN"/>
    <property type="match status" value="1"/>
</dbReference>
<comment type="caution">
    <text evidence="9">The sequence shown here is derived from an EMBL/GenBank/DDBJ whole genome shotgun (WGS) entry which is preliminary data.</text>
</comment>
<evidence type="ECO:0000256" key="3">
    <source>
        <dbReference type="ARBA" id="ARBA00022771"/>
    </source>
</evidence>
<dbReference type="InterPro" id="IPR002219">
    <property type="entry name" value="PKC_DAG/PE"/>
</dbReference>
<evidence type="ECO:0000256" key="1">
    <source>
        <dbReference type="ARBA" id="ARBA00022723"/>
    </source>
</evidence>
<accession>A0ABV0RK33</accession>
<feature type="region of interest" description="Disordered" evidence="7">
    <location>
        <begin position="1"/>
        <end position="52"/>
    </location>
</feature>
<feature type="domain" description="Phorbol-ester/DAG-type" evidence="8">
    <location>
        <begin position="132"/>
        <end position="194"/>
    </location>
</feature>
<dbReference type="SUPFAM" id="SSF57889">
    <property type="entry name" value="Cysteine-rich domain"/>
    <property type="match status" value="1"/>
</dbReference>
<keyword evidence="3" id="KW-0863">Zinc-finger</keyword>
<evidence type="ECO:0000313" key="9">
    <source>
        <dbReference type="EMBL" id="MEQ2208445.1"/>
    </source>
</evidence>
<evidence type="ECO:0000256" key="5">
    <source>
        <dbReference type="ARBA" id="ARBA00029450"/>
    </source>
</evidence>
<evidence type="ECO:0000256" key="7">
    <source>
        <dbReference type="SAM" id="MobiDB-lite"/>
    </source>
</evidence>
<keyword evidence="4" id="KW-0862">Zinc</keyword>
<dbReference type="Proteomes" id="UP001434883">
    <property type="component" value="Unassembled WGS sequence"/>
</dbReference>
<protein>
    <submittedName>
        <fullName evidence="9">Differentially expressed in FDCP 8</fullName>
    </submittedName>
</protein>
<dbReference type="Gene3D" id="3.30.60.20">
    <property type="match status" value="1"/>
</dbReference>
<dbReference type="InterPro" id="IPR047983">
    <property type="entry name" value="DEF8_C1"/>
</dbReference>
<sequence>MEYDERLAHFRQTRLNPFDRGEEEDDPEGGKATHQHETRSELFSGTKTHSSDRTMDLGLAEDHFSRPVGSFVASDIEQLKLAIEECKKLILELPEHSERQKDAVVKLIHLRLKLQELKDPEEEEPNLRIILEHRFSKEKSKSVKQTCDKCSTIIWGLIQTWYTCTGKPLQTLVNHCRCYYRCHSKCMNQITKPCVRSKVSHQSEYELSICPEIGLDRQDYRWGVPSEARQCDYTGQYYCSTCHWNDTAIIPARVIHNWEFEPRKVCRSSKRYLTLMMPRPVLKLKEINPLLFNFVEELVEIRVVSCFLCVCAPQLQDRQHFVENDDMYSLQDLIDISTGRLSCSLTEIHTTFAKHIKLDCERCQAKGFVCELCKEGDILFPFDSHTSVCHECSAVFHRCLLLSSLISAEHSFLPGGSKVRLRTDGSRSMNRTVDPLNLTYGTFLSQHVASSEPSANGPGVETRLLHSFGYFSLQSGSGKKN</sequence>
<reference evidence="9 10" key="1">
    <citation type="submission" date="2021-06" db="EMBL/GenBank/DDBJ databases">
        <authorList>
            <person name="Palmer J.M."/>
        </authorList>
    </citation>
    <scope>NUCLEOTIDE SEQUENCE [LARGE SCALE GENOMIC DNA]</scope>
    <source>
        <strain evidence="9 10">XC_2019</strain>
        <tissue evidence="9">Muscle</tissue>
    </source>
</reference>
<dbReference type="InterPro" id="IPR046349">
    <property type="entry name" value="C1-like_sf"/>
</dbReference>
<dbReference type="EMBL" id="JAHRIN010050513">
    <property type="protein sequence ID" value="MEQ2208445.1"/>
    <property type="molecule type" value="Genomic_DNA"/>
</dbReference>
<comment type="function">
    <text evidence="6">Positively regulates lysosome peripheral distribution and ruffled border formation in osteoclasts. Involved in bone resorption.</text>
</comment>
<dbReference type="PANTHER" id="PTHR12326:SF3">
    <property type="entry name" value="DIFFERENTIALLY EXPRESSED IN FDCP 8 HOMOLOG"/>
    <property type="match status" value="1"/>
</dbReference>
<dbReference type="CDD" id="cd20819">
    <property type="entry name" value="C1_DEF8"/>
    <property type="match status" value="1"/>
</dbReference>
<evidence type="ECO:0000259" key="8">
    <source>
        <dbReference type="PROSITE" id="PS50081"/>
    </source>
</evidence>
<dbReference type="InterPro" id="IPR051366">
    <property type="entry name" value="DEF8"/>
</dbReference>
<organism evidence="9 10">
    <name type="scientific">Xenoophorus captivus</name>
    <dbReference type="NCBI Taxonomy" id="1517983"/>
    <lineage>
        <taxon>Eukaryota</taxon>
        <taxon>Metazoa</taxon>
        <taxon>Chordata</taxon>
        <taxon>Craniata</taxon>
        <taxon>Vertebrata</taxon>
        <taxon>Euteleostomi</taxon>
        <taxon>Actinopterygii</taxon>
        <taxon>Neopterygii</taxon>
        <taxon>Teleostei</taxon>
        <taxon>Neoteleostei</taxon>
        <taxon>Acanthomorphata</taxon>
        <taxon>Ovalentaria</taxon>
        <taxon>Atherinomorphae</taxon>
        <taxon>Cyprinodontiformes</taxon>
        <taxon>Goodeidae</taxon>
        <taxon>Xenoophorus</taxon>
    </lineage>
</organism>
<evidence type="ECO:0000256" key="4">
    <source>
        <dbReference type="ARBA" id="ARBA00022833"/>
    </source>
</evidence>
<feature type="compositionally biased region" description="Basic and acidic residues" evidence="7">
    <location>
        <begin position="28"/>
        <end position="40"/>
    </location>
</feature>
<keyword evidence="2" id="KW-0677">Repeat</keyword>
<dbReference type="PROSITE" id="PS50081">
    <property type="entry name" value="ZF_DAG_PE_2"/>
    <property type="match status" value="1"/>
</dbReference>
<evidence type="ECO:0000256" key="6">
    <source>
        <dbReference type="ARBA" id="ARBA00045550"/>
    </source>
</evidence>
<proteinExistence type="inferred from homology"/>
<name>A0ABV0RK33_9TELE</name>
<evidence type="ECO:0000313" key="10">
    <source>
        <dbReference type="Proteomes" id="UP001434883"/>
    </source>
</evidence>